<evidence type="ECO:0000256" key="1">
    <source>
        <dbReference type="SAM" id="Phobius"/>
    </source>
</evidence>
<keyword evidence="1" id="KW-1133">Transmembrane helix</keyword>
<sequence length="223" mass="25431">MLKLRCVCDVMYRTTMRLGFEELEPTVYTFILPAASPAFNVWIRETTEMILLTEGAQKEGHPSPQASLHFLAYSTPRRDHLSNVSSPLDSEANINAHTYYSISRTTIKARKQRLELERKMSSTPTGTAGAGSSFPFNDENQTIQWPPLSIFGVVVTVLGFIVVTWFIFWISRREKSRRRRATAGMCPLGATNLCKPSRLEAENPDMFSDTRQQQPLPMFRRYC</sequence>
<protein>
    <submittedName>
        <fullName evidence="2">Uncharacterized protein</fullName>
    </submittedName>
</protein>
<evidence type="ECO:0000313" key="3">
    <source>
        <dbReference type="Proteomes" id="UP000235672"/>
    </source>
</evidence>
<evidence type="ECO:0000313" key="2">
    <source>
        <dbReference type="EMBL" id="PMD25847.1"/>
    </source>
</evidence>
<dbReference type="AlphaFoldDB" id="A0A2J6QHV4"/>
<keyword evidence="1" id="KW-0812">Transmembrane</keyword>
<accession>A0A2J6QHV4</accession>
<proteinExistence type="predicted"/>
<gene>
    <name evidence="2" type="ORF">NA56DRAFT_744852</name>
</gene>
<organism evidence="2 3">
    <name type="scientific">Hyaloscypha hepaticicola</name>
    <dbReference type="NCBI Taxonomy" id="2082293"/>
    <lineage>
        <taxon>Eukaryota</taxon>
        <taxon>Fungi</taxon>
        <taxon>Dikarya</taxon>
        <taxon>Ascomycota</taxon>
        <taxon>Pezizomycotina</taxon>
        <taxon>Leotiomycetes</taxon>
        <taxon>Helotiales</taxon>
        <taxon>Hyaloscyphaceae</taxon>
        <taxon>Hyaloscypha</taxon>
    </lineage>
</organism>
<keyword evidence="1" id="KW-0472">Membrane</keyword>
<feature type="transmembrane region" description="Helical" evidence="1">
    <location>
        <begin position="148"/>
        <end position="170"/>
    </location>
</feature>
<keyword evidence="3" id="KW-1185">Reference proteome</keyword>
<dbReference type="EMBL" id="KZ613469">
    <property type="protein sequence ID" value="PMD25847.1"/>
    <property type="molecule type" value="Genomic_DNA"/>
</dbReference>
<dbReference type="Proteomes" id="UP000235672">
    <property type="component" value="Unassembled WGS sequence"/>
</dbReference>
<name>A0A2J6QHV4_9HELO</name>
<reference evidence="2 3" key="1">
    <citation type="submission" date="2016-05" db="EMBL/GenBank/DDBJ databases">
        <title>A degradative enzymes factory behind the ericoid mycorrhizal symbiosis.</title>
        <authorList>
            <consortium name="DOE Joint Genome Institute"/>
            <person name="Martino E."/>
            <person name="Morin E."/>
            <person name="Grelet G."/>
            <person name="Kuo A."/>
            <person name="Kohler A."/>
            <person name="Daghino S."/>
            <person name="Barry K."/>
            <person name="Choi C."/>
            <person name="Cichocki N."/>
            <person name="Clum A."/>
            <person name="Copeland A."/>
            <person name="Hainaut M."/>
            <person name="Haridas S."/>
            <person name="Labutti K."/>
            <person name="Lindquist E."/>
            <person name="Lipzen A."/>
            <person name="Khouja H.-R."/>
            <person name="Murat C."/>
            <person name="Ohm R."/>
            <person name="Olson A."/>
            <person name="Spatafora J."/>
            <person name="Veneault-Fourrey C."/>
            <person name="Henrissat B."/>
            <person name="Grigoriev I."/>
            <person name="Martin F."/>
            <person name="Perotto S."/>
        </authorList>
    </citation>
    <scope>NUCLEOTIDE SEQUENCE [LARGE SCALE GENOMIC DNA]</scope>
    <source>
        <strain evidence="2 3">UAMH 7357</strain>
    </source>
</reference>